<protein>
    <recommendedName>
        <fullName evidence="3">DUF6680 domain-containing protein</fullName>
    </recommendedName>
</protein>
<keyword evidence="2" id="KW-0472">Membrane</keyword>
<organism evidence="4 5">
    <name type="scientific">Litorivita pollutaquae</name>
    <dbReference type="NCBI Taxonomy" id="2200892"/>
    <lineage>
        <taxon>Bacteria</taxon>
        <taxon>Pseudomonadati</taxon>
        <taxon>Pseudomonadota</taxon>
        <taxon>Alphaproteobacteria</taxon>
        <taxon>Rhodobacterales</taxon>
        <taxon>Paracoccaceae</taxon>
        <taxon>Litorivita</taxon>
    </lineage>
</organism>
<evidence type="ECO:0000259" key="3">
    <source>
        <dbReference type="Pfam" id="PF20385"/>
    </source>
</evidence>
<keyword evidence="5" id="KW-1185">Reference proteome</keyword>
<name>A0A2V4MQV8_9RHOB</name>
<comment type="caution">
    <text evidence="4">The sequence shown here is derived from an EMBL/GenBank/DDBJ whole genome shotgun (WGS) entry which is preliminary data.</text>
</comment>
<feature type="domain" description="DUF6680" evidence="3">
    <location>
        <begin position="7"/>
        <end position="176"/>
    </location>
</feature>
<dbReference type="Pfam" id="PF20385">
    <property type="entry name" value="DUF6680"/>
    <property type="match status" value="1"/>
</dbReference>
<keyword evidence="2" id="KW-0812">Transmembrane</keyword>
<dbReference type="RefSeq" id="WP_110794701.1">
    <property type="nucleotide sequence ID" value="NZ_KZ826481.1"/>
</dbReference>
<evidence type="ECO:0000256" key="2">
    <source>
        <dbReference type="SAM" id="Phobius"/>
    </source>
</evidence>
<gene>
    <name evidence="4" type="ORF">DI396_03495</name>
</gene>
<evidence type="ECO:0000313" key="4">
    <source>
        <dbReference type="EMBL" id="PYC49125.1"/>
    </source>
</evidence>
<evidence type="ECO:0000256" key="1">
    <source>
        <dbReference type="SAM" id="MobiDB-lite"/>
    </source>
</evidence>
<dbReference type="AlphaFoldDB" id="A0A2V4MQV8"/>
<proteinExistence type="predicted"/>
<evidence type="ECO:0000313" key="5">
    <source>
        <dbReference type="Proteomes" id="UP000248012"/>
    </source>
</evidence>
<keyword evidence="2" id="KW-1133">Transmembrane helix</keyword>
<accession>A0A2V4MQV8</accession>
<dbReference type="InterPro" id="IPR046502">
    <property type="entry name" value="DUF6680"/>
</dbReference>
<dbReference type="EMBL" id="QFVT01000002">
    <property type="protein sequence ID" value="PYC49125.1"/>
    <property type="molecule type" value="Genomic_DNA"/>
</dbReference>
<dbReference type="Proteomes" id="UP000248012">
    <property type="component" value="Unassembled WGS sequence"/>
</dbReference>
<sequence>MIDGVTILGVATAGAAIIGPAVAVWITRMSDDRKEVRARRMDIFRTLMRTRKMPIHFDHVGALNLIEIEFAKDANVIAAWKNYLKNLGKRLPPDASKDDETIFSKARETLLTKLIHEISKVLKFKVEQLDILEGNYIPQGWNDDDWEQKLVRKALIDVLGGHRPLLIKPHAPNQNNGPYPPAPEVPKANE</sequence>
<feature type="region of interest" description="Disordered" evidence="1">
    <location>
        <begin position="167"/>
        <end position="190"/>
    </location>
</feature>
<dbReference type="OrthoDB" id="8445820at2"/>
<feature type="transmembrane region" description="Helical" evidence="2">
    <location>
        <begin position="6"/>
        <end position="27"/>
    </location>
</feature>
<reference evidence="4 5" key="1">
    <citation type="submission" date="2018-05" db="EMBL/GenBank/DDBJ databases">
        <title>Oceanovita maritima gen. nov., sp. nov., a marine bacterium in the family Rhodobacteraceae isolated from surface seawater of Lundu port Xiamen, China.</title>
        <authorList>
            <person name="Hetharua B.H."/>
            <person name="Min D."/>
            <person name="Liao H."/>
            <person name="Tian Y."/>
        </authorList>
    </citation>
    <scope>NUCLEOTIDE SEQUENCE [LARGE SCALE GENOMIC DNA]</scope>
    <source>
        <strain evidence="4 5">FSX-11</strain>
    </source>
</reference>